<dbReference type="CDD" id="cd03784">
    <property type="entry name" value="GT1_Gtf-like"/>
    <property type="match status" value="1"/>
</dbReference>
<dbReference type="Proteomes" id="UP000324897">
    <property type="component" value="Chromosome 5"/>
</dbReference>
<dbReference type="SUPFAM" id="SSF53756">
    <property type="entry name" value="UDP-Glycosyltransferase/glycogen phosphorylase"/>
    <property type="match status" value="1"/>
</dbReference>
<reference evidence="3 4" key="1">
    <citation type="journal article" date="2019" name="Sci. Rep.">
        <title>A high-quality genome of Eragrostis curvula grass provides insights into Poaceae evolution and supports new strategies to enhance forage quality.</title>
        <authorList>
            <person name="Carballo J."/>
            <person name="Santos B.A.C.M."/>
            <person name="Zappacosta D."/>
            <person name="Garbus I."/>
            <person name="Selva J.P."/>
            <person name="Gallo C.A."/>
            <person name="Diaz A."/>
            <person name="Albertini E."/>
            <person name="Caccamo M."/>
            <person name="Echenique V."/>
        </authorList>
    </citation>
    <scope>NUCLEOTIDE SEQUENCE [LARGE SCALE GENOMIC DNA]</scope>
    <source>
        <strain evidence="4">cv. Victoria</strain>
        <tissue evidence="3">Leaf</tissue>
    </source>
</reference>
<dbReference type="PANTHER" id="PTHR11926">
    <property type="entry name" value="GLUCOSYL/GLUCURONOSYL TRANSFERASES"/>
    <property type="match status" value="1"/>
</dbReference>
<name>A0A5J9WDW2_9POAL</name>
<gene>
    <name evidence="3" type="ORF">EJB05_05090</name>
</gene>
<accession>A0A5J9WDW2</accession>
<dbReference type="OrthoDB" id="5835829at2759"/>
<evidence type="ECO:0000256" key="1">
    <source>
        <dbReference type="ARBA" id="ARBA00009995"/>
    </source>
</evidence>
<dbReference type="Gene3D" id="3.40.50.2000">
    <property type="entry name" value="Glycogen Phosphorylase B"/>
    <property type="match status" value="3"/>
</dbReference>
<evidence type="ECO:0008006" key="5">
    <source>
        <dbReference type="Google" id="ProtNLM"/>
    </source>
</evidence>
<dbReference type="InterPro" id="IPR002213">
    <property type="entry name" value="UDP_glucos_trans"/>
</dbReference>
<dbReference type="Pfam" id="PF00201">
    <property type="entry name" value="UDPGT"/>
    <property type="match status" value="1"/>
</dbReference>
<proteinExistence type="inferred from homology"/>
<keyword evidence="4" id="KW-1185">Reference proteome</keyword>
<dbReference type="EMBL" id="RWGY01000004">
    <property type="protein sequence ID" value="TVU45600.1"/>
    <property type="molecule type" value="Genomic_DNA"/>
</dbReference>
<protein>
    <recommendedName>
        <fullName evidence="5">Glycosyltransferase</fullName>
    </recommendedName>
</protein>
<comment type="caution">
    <text evidence="3">The sequence shown here is derived from an EMBL/GenBank/DDBJ whole genome shotgun (WGS) entry which is preliminary data.</text>
</comment>
<organism evidence="3 4">
    <name type="scientific">Eragrostis curvula</name>
    <name type="common">weeping love grass</name>
    <dbReference type="NCBI Taxonomy" id="38414"/>
    <lineage>
        <taxon>Eukaryota</taxon>
        <taxon>Viridiplantae</taxon>
        <taxon>Streptophyta</taxon>
        <taxon>Embryophyta</taxon>
        <taxon>Tracheophyta</taxon>
        <taxon>Spermatophyta</taxon>
        <taxon>Magnoliopsida</taxon>
        <taxon>Liliopsida</taxon>
        <taxon>Poales</taxon>
        <taxon>Poaceae</taxon>
        <taxon>PACMAD clade</taxon>
        <taxon>Chloridoideae</taxon>
        <taxon>Eragrostideae</taxon>
        <taxon>Eragrostidinae</taxon>
        <taxon>Eragrostis</taxon>
    </lineage>
</organism>
<dbReference type="PANTHER" id="PTHR11926:SF1500">
    <property type="entry name" value="INDOLE-3-ACETATE BETA-GLUCOSYLTRANSFERASE"/>
    <property type="match status" value="1"/>
</dbReference>
<keyword evidence="2" id="KW-0808">Transferase</keyword>
<dbReference type="Gramene" id="TVU45600">
    <property type="protein sequence ID" value="TVU45600"/>
    <property type="gene ID" value="EJB05_05090"/>
</dbReference>
<evidence type="ECO:0000313" key="3">
    <source>
        <dbReference type="EMBL" id="TVU45600.1"/>
    </source>
</evidence>
<evidence type="ECO:0000313" key="4">
    <source>
        <dbReference type="Proteomes" id="UP000324897"/>
    </source>
</evidence>
<evidence type="ECO:0000256" key="2">
    <source>
        <dbReference type="ARBA" id="ARBA00022679"/>
    </source>
</evidence>
<dbReference type="GO" id="GO:0080043">
    <property type="term" value="F:quercetin 3-O-glucosyltransferase activity"/>
    <property type="evidence" value="ECO:0007669"/>
    <property type="project" value="TreeGrafter"/>
</dbReference>
<feature type="non-terminal residue" evidence="3">
    <location>
        <position position="1"/>
    </location>
</feature>
<dbReference type="GO" id="GO:0080044">
    <property type="term" value="F:quercetin 7-O-glucosyltransferase activity"/>
    <property type="evidence" value="ECO:0007669"/>
    <property type="project" value="TreeGrafter"/>
</dbReference>
<comment type="similarity">
    <text evidence="1">Belongs to the UDP-glycosyltransferase family.</text>
</comment>
<sequence>MDVLDRSYCFCLPAETETVVCKWENSSSKLAVTCYIKWHGHLTLQHPSESSPSLSPCCKFPAMAHVLVVPFPGQGHMNPMVQFAKALASKGVATTLVTTHFIARTAPVDAKPATVASISDGHDEGGFPSAASVGEYLEKQTAAASASLAALIEARASSGEQPFTCIVYDSYDQWVIPVARRMGLPAVPFSTQSCAVSAVYHYFSQGRLAVPPPADGDGVPKSKALDGLPEMERSEFPSFVFGDGPYPALAELALTQFAVEGKDHWVLFNSFEELESEVLAGLKNHMKARAIGPCVPLPAADTDTAGRITYGANLLNPEDACIKWLDTKAPGSVAYVSFGSFAASEEANLPRGLLDEATASGAALIVRWSPQLEVLAHPAVGCFVTHCGWNSTLEALSFGVPMVALGLWTDQPMNAFNVERAWAAGVRARRDAGTGMFLRGEVERCVRAVMDGDGKGARAVREAAGKWRDKARAAVAPGGSSDRSMDEFVEFVRAGAAEKWKALVLEGSEPAGSEM</sequence>
<dbReference type="AlphaFoldDB" id="A0A5J9WDW2"/>